<dbReference type="AlphaFoldDB" id="D6GR62"/>
<dbReference type="STRING" id="546269.HMPREF0389_00066"/>
<dbReference type="eggNOG" id="COG4956">
    <property type="taxonomic scope" value="Bacteria"/>
</dbReference>
<dbReference type="SUPFAM" id="SSF88723">
    <property type="entry name" value="PIN domain-like"/>
    <property type="match status" value="1"/>
</dbReference>
<evidence type="ECO:0000256" key="4">
    <source>
        <dbReference type="ARBA" id="ARBA00022842"/>
    </source>
</evidence>
<organism evidence="7 8">
    <name type="scientific">Filifactor alocis (strain ATCC 35896 / CCUG 47790 / D40 B5)</name>
    <name type="common">Fusobacterium alocis</name>
    <dbReference type="NCBI Taxonomy" id="546269"/>
    <lineage>
        <taxon>Bacteria</taxon>
        <taxon>Bacillati</taxon>
        <taxon>Bacillota</taxon>
        <taxon>Clostridia</taxon>
        <taxon>Peptostreptococcales</taxon>
        <taxon>Filifactoraceae</taxon>
        <taxon>Filifactor</taxon>
    </lineage>
</organism>
<keyword evidence="8" id="KW-1185">Reference proteome</keyword>
<dbReference type="PROSITE" id="PS50926">
    <property type="entry name" value="TRAM"/>
    <property type="match status" value="1"/>
</dbReference>
<evidence type="ECO:0000313" key="8">
    <source>
        <dbReference type="Proteomes" id="UP000007468"/>
    </source>
</evidence>
<dbReference type="Pfam" id="PF01938">
    <property type="entry name" value="TRAM"/>
    <property type="match status" value="1"/>
</dbReference>
<feature type="transmembrane region" description="Helical" evidence="5">
    <location>
        <begin position="82"/>
        <end position="102"/>
    </location>
</feature>
<dbReference type="Proteomes" id="UP000007468">
    <property type="component" value="Chromosome"/>
</dbReference>
<gene>
    <name evidence="7" type="ordered locus">HMPREF0389_00066</name>
</gene>
<dbReference type="GO" id="GO:0016787">
    <property type="term" value="F:hydrolase activity"/>
    <property type="evidence" value="ECO:0007669"/>
    <property type="project" value="UniProtKB-KW"/>
</dbReference>
<dbReference type="PANTHER" id="PTHR11603:SF147">
    <property type="entry name" value="MEMBRANE PROTEIN"/>
    <property type="match status" value="1"/>
</dbReference>
<evidence type="ECO:0000256" key="2">
    <source>
        <dbReference type="ARBA" id="ARBA00022722"/>
    </source>
</evidence>
<feature type="domain" description="TRAM" evidence="6">
    <location>
        <begin position="292"/>
        <end position="353"/>
    </location>
</feature>
<dbReference type="KEGG" id="faa:HMPREF0389_00066"/>
<dbReference type="GO" id="GO:0004518">
    <property type="term" value="F:nuclease activity"/>
    <property type="evidence" value="ECO:0007669"/>
    <property type="project" value="UniProtKB-KW"/>
</dbReference>
<dbReference type="SMART" id="SM00670">
    <property type="entry name" value="PINc"/>
    <property type="match status" value="1"/>
</dbReference>
<evidence type="ECO:0000313" key="7">
    <source>
        <dbReference type="EMBL" id="EFE28153.1"/>
    </source>
</evidence>
<dbReference type="InterPro" id="IPR029060">
    <property type="entry name" value="PIN-like_dom_sf"/>
</dbReference>
<dbReference type="Pfam" id="PF01850">
    <property type="entry name" value="PIN"/>
    <property type="match status" value="1"/>
</dbReference>
<reference evidence="8" key="1">
    <citation type="submission" date="2010-12" db="EMBL/GenBank/DDBJ databases">
        <title>The genome sequence of Filifactor alocis strain ATCC 35896.</title>
        <authorList>
            <consortium name="The Broad Institute Genome Sequencing Platform"/>
            <person name="Ward D."/>
            <person name="Earl A."/>
            <person name="Feldgarden M."/>
            <person name="Young S.K."/>
            <person name="Gargeya S."/>
            <person name="Zeng Q."/>
            <person name="Alvarado L."/>
            <person name="Berlin A."/>
            <person name="Bochicchio J."/>
            <person name="Chapman S.B."/>
            <person name="Chen Z."/>
            <person name="Freedman E."/>
            <person name="Gellesch M."/>
            <person name="Goldberg J."/>
            <person name="Griggs A."/>
            <person name="Gujja S."/>
            <person name="Heilman E."/>
            <person name="Heiman D."/>
            <person name="Howarth C."/>
            <person name="Mehta T."/>
            <person name="Neiman D."/>
            <person name="Pearson M."/>
            <person name="Roberts A."/>
            <person name="Saif S."/>
            <person name="Shea T."/>
            <person name="Shenoy N."/>
            <person name="Sisk P."/>
            <person name="Stolte C."/>
            <person name="Sykes S."/>
            <person name="White J."/>
            <person name="Yandava C."/>
            <person name="Izard J."/>
            <person name="Blanton J.M."/>
            <person name="Baranova O.V."/>
            <person name="Tanner A.C."/>
            <person name="Dewhirst F.E."/>
            <person name="Haas B."/>
            <person name="Nusbaum C."/>
            <person name="Birren B."/>
        </authorList>
    </citation>
    <scope>NUCLEOTIDE SEQUENCE [LARGE SCALE GENOMIC DNA]</scope>
    <source>
        <strain evidence="8">ATCC 35896 / D40 B5</strain>
    </source>
</reference>
<evidence type="ECO:0000256" key="1">
    <source>
        <dbReference type="ARBA" id="ARBA00001946"/>
    </source>
</evidence>
<keyword evidence="3" id="KW-0378">Hydrolase</keyword>
<name>D6GR62_FILAD</name>
<keyword evidence="5" id="KW-0472">Membrane</keyword>
<dbReference type="RefSeq" id="WP_014262225.1">
    <property type="nucleotide sequence ID" value="NC_016630.1"/>
</dbReference>
<dbReference type="InterPro" id="IPR002716">
    <property type="entry name" value="PIN_dom"/>
</dbReference>
<sequence length="359" mass="39481">MLKKILSVVITLIGIALGLTLFFFLKNATDIFPSGVVATTVLAISTIIVFGIIFSLLAPIFINLSLSITTKIEKEFSQFKTVDILTSSLGGIIGLIIAYFIGTIVQKIPVVGVPISAFFYIFMLYLGIKISLKRKEDILSLFVPSNWSTTKNKDQSMIAETVRPKILDTSVIIDGRIADIAKTGFIEGKLIVPSFVLEELRHIADSSDDLKRTKGRRGLDILNSMQAELKLQFEITEKDFDTVKEVDMKLLKLAEELGGIVLTNDFNLNKVAKFQGVKVLNINELSNAVKPIFLPGEVLDVTVIKEGKEMNQGVAYLEDGTMIVVEGAKKMVGMQKTVIVTSVLQTAAGRMIFAKPMEK</sequence>
<dbReference type="OrthoDB" id="9780734at2"/>
<proteinExistence type="predicted"/>
<keyword evidence="2" id="KW-0540">Nuclease</keyword>
<keyword evidence="5" id="KW-0812">Transmembrane</keyword>
<feature type="transmembrane region" description="Helical" evidence="5">
    <location>
        <begin position="5"/>
        <end position="25"/>
    </location>
</feature>
<evidence type="ECO:0000256" key="5">
    <source>
        <dbReference type="SAM" id="Phobius"/>
    </source>
</evidence>
<dbReference type="InterPro" id="IPR002792">
    <property type="entry name" value="TRAM_dom"/>
</dbReference>
<comment type="cofactor">
    <cofactor evidence="1">
        <name>Mg(2+)</name>
        <dbReference type="ChEBI" id="CHEBI:18420"/>
    </cofactor>
</comment>
<feature type="transmembrane region" description="Helical" evidence="5">
    <location>
        <begin position="108"/>
        <end position="128"/>
    </location>
</feature>
<evidence type="ECO:0000256" key="3">
    <source>
        <dbReference type="ARBA" id="ARBA00022801"/>
    </source>
</evidence>
<keyword evidence="4" id="KW-0460">Magnesium</keyword>
<evidence type="ECO:0000259" key="6">
    <source>
        <dbReference type="PROSITE" id="PS50926"/>
    </source>
</evidence>
<protein>
    <submittedName>
        <fullName evidence="7">PIN domain protein</fullName>
    </submittedName>
</protein>
<dbReference type="Gene3D" id="3.40.50.1010">
    <property type="entry name" value="5'-nuclease"/>
    <property type="match status" value="1"/>
</dbReference>
<feature type="transmembrane region" description="Helical" evidence="5">
    <location>
        <begin position="37"/>
        <end position="62"/>
    </location>
</feature>
<dbReference type="PANTHER" id="PTHR11603">
    <property type="entry name" value="AAA FAMILY ATPASE"/>
    <property type="match status" value="1"/>
</dbReference>
<dbReference type="PATRIC" id="fig|546269.5.peg.597"/>
<accession>D6GR62</accession>
<keyword evidence="5" id="KW-1133">Transmembrane helix</keyword>
<dbReference type="InterPro" id="IPR052041">
    <property type="entry name" value="Nucleic_acid_metab_PIN/TRAM"/>
</dbReference>
<dbReference type="CDD" id="cd09877">
    <property type="entry name" value="PIN_YacL-like"/>
    <property type="match status" value="1"/>
</dbReference>
<dbReference type="EMBL" id="CP002390">
    <property type="protein sequence ID" value="EFE28153.1"/>
    <property type="molecule type" value="Genomic_DNA"/>
</dbReference>